<evidence type="ECO:0000259" key="4">
    <source>
        <dbReference type="Pfam" id="PF26514"/>
    </source>
</evidence>
<evidence type="ECO:0000256" key="3">
    <source>
        <dbReference type="SAM" id="SignalP"/>
    </source>
</evidence>
<evidence type="ECO:0000313" key="6">
    <source>
        <dbReference type="Proteomes" id="UP001501803"/>
    </source>
</evidence>
<keyword evidence="2" id="KW-0812">Transmembrane</keyword>
<feature type="signal peptide" evidence="3">
    <location>
        <begin position="1"/>
        <end position="30"/>
    </location>
</feature>
<dbReference type="Pfam" id="PF04519">
    <property type="entry name" value="Bactofilin"/>
    <property type="match status" value="1"/>
</dbReference>
<proteinExistence type="predicted"/>
<comment type="caution">
    <text evidence="5">The sequence shown here is derived from an EMBL/GenBank/DDBJ whole genome shotgun (WGS) entry which is preliminary data.</text>
</comment>
<feature type="region of interest" description="Disordered" evidence="1">
    <location>
        <begin position="369"/>
        <end position="389"/>
    </location>
</feature>
<evidence type="ECO:0000256" key="1">
    <source>
        <dbReference type="SAM" id="MobiDB-lite"/>
    </source>
</evidence>
<protein>
    <recommendedName>
        <fullName evidence="4">DUF8173 domain-containing protein</fullName>
    </recommendedName>
</protein>
<feature type="domain" description="DUF8173" evidence="4">
    <location>
        <begin position="215"/>
        <end position="352"/>
    </location>
</feature>
<name>A0ABP7K062_9MICO</name>
<feature type="compositionally biased region" description="Low complexity" evidence="1">
    <location>
        <begin position="370"/>
        <end position="380"/>
    </location>
</feature>
<dbReference type="EMBL" id="BAABCN010000002">
    <property type="protein sequence ID" value="GAA3861068.1"/>
    <property type="molecule type" value="Genomic_DNA"/>
</dbReference>
<feature type="chain" id="PRO_5045946195" description="DUF8173 domain-containing protein" evidence="3">
    <location>
        <begin position="31"/>
        <end position="389"/>
    </location>
</feature>
<keyword evidence="2" id="KW-0472">Membrane</keyword>
<dbReference type="InterPro" id="IPR058486">
    <property type="entry name" value="DUF8173"/>
</dbReference>
<feature type="transmembrane region" description="Helical" evidence="2">
    <location>
        <begin position="318"/>
        <end position="334"/>
    </location>
</feature>
<dbReference type="Pfam" id="PF26514">
    <property type="entry name" value="DUF8173"/>
    <property type="match status" value="1"/>
</dbReference>
<sequence length="389" mass="40075">MRILSHSWRLAAAVLAAGILFLPAGTAAVAASSTSNPSSVPTAVAAANDGQGPQFYSGLNVDVSGEIDGDVYASGQTVTISGKIKGDVIAAAQNITITGTVDGNVRLAGGSVTISGDVSRSGTVFAGTVNVTDGGSIGNDLVSAGGNVAIAGKIGRDLLVSTQQLTIDGTVGGNVTYQSDNAARIATGAVSGTVERIERQPSPAVEISPWAVFIGWLLGLLYALVALSLITIAAALLVPRVLQRVTDHLIPSPWKALLVGFVASIAVPIALLLLLVSVIGAPLALAGLLVWFVLLLATFVFSAYYIGRLVFRRHGHPVVKALVGGVILIVALQIPWLNIVVWIAMVFFGLGAQLLAIHRQRPWHTRTEADAMPPAATPPTVGEFPQTPA</sequence>
<dbReference type="InterPro" id="IPR007607">
    <property type="entry name" value="BacA/B"/>
</dbReference>
<accession>A0ABP7K062</accession>
<keyword evidence="3" id="KW-0732">Signal</keyword>
<feature type="transmembrane region" description="Helical" evidence="2">
    <location>
        <begin position="285"/>
        <end position="306"/>
    </location>
</feature>
<feature type="transmembrane region" description="Helical" evidence="2">
    <location>
        <begin position="257"/>
        <end position="279"/>
    </location>
</feature>
<dbReference type="RefSeq" id="WP_345061364.1">
    <property type="nucleotide sequence ID" value="NZ_BAABCN010000002.1"/>
</dbReference>
<keyword evidence="6" id="KW-1185">Reference proteome</keyword>
<gene>
    <name evidence="5" type="ORF">GCM10022381_01790</name>
</gene>
<reference evidence="6" key="1">
    <citation type="journal article" date="2019" name="Int. J. Syst. Evol. Microbiol.">
        <title>The Global Catalogue of Microorganisms (GCM) 10K type strain sequencing project: providing services to taxonomists for standard genome sequencing and annotation.</title>
        <authorList>
            <consortium name="The Broad Institute Genomics Platform"/>
            <consortium name="The Broad Institute Genome Sequencing Center for Infectious Disease"/>
            <person name="Wu L."/>
            <person name="Ma J."/>
        </authorList>
    </citation>
    <scope>NUCLEOTIDE SEQUENCE [LARGE SCALE GENOMIC DNA]</scope>
    <source>
        <strain evidence="6">JCM 17021</strain>
    </source>
</reference>
<evidence type="ECO:0000256" key="2">
    <source>
        <dbReference type="SAM" id="Phobius"/>
    </source>
</evidence>
<dbReference type="Proteomes" id="UP001501803">
    <property type="component" value="Unassembled WGS sequence"/>
</dbReference>
<organism evidence="5 6">
    <name type="scientific">Leifsonia kafniensis</name>
    <dbReference type="NCBI Taxonomy" id="475957"/>
    <lineage>
        <taxon>Bacteria</taxon>
        <taxon>Bacillati</taxon>
        <taxon>Actinomycetota</taxon>
        <taxon>Actinomycetes</taxon>
        <taxon>Micrococcales</taxon>
        <taxon>Microbacteriaceae</taxon>
        <taxon>Leifsonia</taxon>
    </lineage>
</organism>
<keyword evidence="2" id="KW-1133">Transmembrane helix</keyword>
<evidence type="ECO:0000313" key="5">
    <source>
        <dbReference type="EMBL" id="GAA3861068.1"/>
    </source>
</evidence>
<feature type="transmembrane region" description="Helical" evidence="2">
    <location>
        <begin position="340"/>
        <end position="357"/>
    </location>
</feature>
<feature type="transmembrane region" description="Helical" evidence="2">
    <location>
        <begin position="210"/>
        <end position="237"/>
    </location>
</feature>